<accession>A6GEM7</accession>
<evidence type="ECO:0000259" key="1">
    <source>
        <dbReference type="Pfam" id="PF04773"/>
    </source>
</evidence>
<dbReference type="OrthoDB" id="5481770at2"/>
<name>A6GEM7_9BACT</name>
<feature type="domain" description="FecR protein" evidence="1">
    <location>
        <begin position="91"/>
        <end position="184"/>
    </location>
</feature>
<keyword evidence="3" id="KW-1185">Reference proteome</keyword>
<evidence type="ECO:0000313" key="3">
    <source>
        <dbReference type="Proteomes" id="UP000005801"/>
    </source>
</evidence>
<protein>
    <recommendedName>
        <fullName evidence="1">FecR protein domain-containing protein</fullName>
    </recommendedName>
</protein>
<dbReference type="SUPFAM" id="SSF56925">
    <property type="entry name" value="OMPA-like"/>
    <property type="match status" value="1"/>
</dbReference>
<dbReference type="Gene3D" id="2.40.160.20">
    <property type="match status" value="1"/>
</dbReference>
<dbReference type="InterPro" id="IPR013783">
    <property type="entry name" value="Ig-like_fold"/>
</dbReference>
<reference evidence="2 3" key="1">
    <citation type="submission" date="2007-06" db="EMBL/GenBank/DDBJ databases">
        <authorList>
            <person name="Shimkets L."/>
            <person name="Ferriera S."/>
            <person name="Johnson J."/>
            <person name="Kravitz S."/>
            <person name="Beeson K."/>
            <person name="Sutton G."/>
            <person name="Rogers Y.-H."/>
            <person name="Friedman R."/>
            <person name="Frazier M."/>
            <person name="Venter J.C."/>
        </authorList>
    </citation>
    <scope>NUCLEOTIDE SEQUENCE [LARGE SCALE GENOMIC DNA]</scope>
    <source>
        <strain evidence="2 3">SIR-1</strain>
    </source>
</reference>
<dbReference type="eggNOG" id="COG4254">
    <property type="taxonomic scope" value="Bacteria"/>
</dbReference>
<dbReference type="InterPro" id="IPR011250">
    <property type="entry name" value="OMP/PagP_B-barrel"/>
</dbReference>
<comment type="caution">
    <text evidence="2">The sequence shown here is derived from an EMBL/GenBank/DDBJ whole genome shotgun (WGS) entry which is preliminary data.</text>
</comment>
<organism evidence="2 3">
    <name type="scientific">Plesiocystis pacifica SIR-1</name>
    <dbReference type="NCBI Taxonomy" id="391625"/>
    <lineage>
        <taxon>Bacteria</taxon>
        <taxon>Pseudomonadati</taxon>
        <taxon>Myxococcota</taxon>
        <taxon>Polyangia</taxon>
        <taxon>Nannocystales</taxon>
        <taxon>Nannocystaceae</taxon>
        <taxon>Plesiocystis</taxon>
    </lineage>
</organism>
<proteinExistence type="predicted"/>
<sequence>METTVLPRPNPRTPSARVRPFAARLPLLSALLRASLAVPLIAVVAAPSPALAHDGPDAKIEHTHNQVRSRPAPSTEWHDATLGEALFKQGRVNTFESSSAAVRFRDESSVALRENTLVIVFGHHAVRNKQVIAMQAELERGALRARLGELSGDPATSQTAKVATPGASTRLDGGNALLKVDDEGASRIHNHGDGKTTVSAKAGGTTKLKRGMGVKVEKSKRAAKPIPLPPTPSWLVGPHVYLSIPGELSRIRGSWSPVPEARAYYVEVASDPEGLQVISAVEVPASVDAFDIQGLPPGDYYVRVAAVDDDQFESLPSEDFEVHLVAASLEGPDGQPVEGAGVGPAPGIPEAGAEAAPEGARVLTGSSLVLPDGVRCGAGEEALSERVSLATVGVQPLRCEDAEGNAAVPFPIEVVGVEAAVSNPSGEAVELIRERENTRELALDSDLPLPAQLHLSAPEGVRVESIEVLEDGRWALTLYAEADAPEQATIAVRFAEDGEPVALLDLIIADPPPAELEPEAPKPERHMVELGVGAGLVLISDRHGLYEFGVGQQREIRQPTPQVYGRLGYYPIRWVGLEVEGRYMAVRTGAGDPATGWIGRGQIVGQLPHRVTPFVALGLQGIGVASPAAVLGRETDVGPVFGGGVKFYATERVALRLGVAATLQDATQDGLSTFVEFDLGLAFVLGRDCAQKKC</sequence>
<dbReference type="InterPro" id="IPR006860">
    <property type="entry name" value="FecR"/>
</dbReference>
<dbReference type="STRING" id="391625.PPSIR1_15755"/>
<dbReference type="Gene3D" id="2.60.40.10">
    <property type="entry name" value="Immunoglobulins"/>
    <property type="match status" value="1"/>
</dbReference>
<dbReference type="AlphaFoldDB" id="A6GEM7"/>
<gene>
    <name evidence="2" type="ORF">PPSIR1_15755</name>
</gene>
<dbReference type="EMBL" id="ABCS01000084">
    <property type="protein sequence ID" value="EDM75673.1"/>
    <property type="molecule type" value="Genomic_DNA"/>
</dbReference>
<dbReference type="Pfam" id="PF04773">
    <property type="entry name" value="FecR"/>
    <property type="match status" value="1"/>
</dbReference>
<dbReference type="Proteomes" id="UP000005801">
    <property type="component" value="Unassembled WGS sequence"/>
</dbReference>
<evidence type="ECO:0000313" key="2">
    <source>
        <dbReference type="EMBL" id="EDM75673.1"/>
    </source>
</evidence>